<proteinExistence type="predicted"/>
<evidence type="ECO:0000313" key="2">
    <source>
        <dbReference type="Proteomes" id="UP001061991"/>
    </source>
</evidence>
<gene>
    <name evidence="1" type="ORF">N8E88_05675</name>
</gene>
<keyword evidence="2" id="KW-1185">Reference proteome</keyword>
<name>A0ACD4CXF7_9HYPH</name>
<dbReference type="Proteomes" id="UP001061991">
    <property type="component" value="Plasmid p_unnamed2"/>
</dbReference>
<dbReference type="EMBL" id="CP104971">
    <property type="protein sequence ID" value="UXN58296.1"/>
    <property type="molecule type" value="Genomic_DNA"/>
</dbReference>
<organism evidence="1 2">
    <name type="scientific">Phyllobacterium zundukense</name>
    <dbReference type="NCBI Taxonomy" id="1867719"/>
    <lineage>
        <taxon>Bacteria</taxon>
        <taxon>Pseudomonadati</taxon>
        <taxon>Pseudomonadota</taxon>
        <taxon>Alphaproteobacteria</taxon>
        <taxon>Hyphomicrobiales</taxon>
        <taxon>Phyllobacteriaceae</taxon>
        <taxon>Phyllobacterium</taxon>
    </lineage>
</organism>
<sequence>MSQEKSLHKLMELRKVRMRTAEEASIRQQHAEKAAAMAVDAAANHIIQNDENRLSRETAIYEQMSSGPVGRHALDDCQHALSALNYQASRLQQMEEQAKAQLAQEAEKARDKAAEHLAKLRQHDKLGILLEKQGAQKDKRTDLLAELEDEDQQRPAPPLQRGL</sequence>
<geneLocation type="plasmid" evidence="1 2">
    <name>p_unnamed2</name>
</geneLocation>
<keyword evidence="1" id="KW-0614">Plasmid</keyword>
<protein>
    <submittedName>
        <fullName evidence="1">YscO family type III secretion system apparatus protein</fullName>
    </submittedName>
</protein>
<accession>A0ACD4CXF7</accession>
<reference evidence="1" key="1">
    <citation type="submission" date="2022-09" db="EMBL/GenBank/DDBJ databases">
        <title>Interaction between co-microsymbionts with complementary sets of symbiotic genes in legume-rhizobium systems.</title>
        <authorList>
            <person name="Safronova V."/>
            <person name="Sazanova A."/>
            <person name="Afonin A."/>
            <person name="Chirak E."/>
        </authorList>
    </citation>
    <scope>NUCLEOTIDE SEQUENCE</scope>
    <source>
        <strain evidence="1">A18/3m</strain>
    </source>
</reference>
<evidence type="ECO:0000313" key="1">
    <source>
        <dbReference type="EMBL" id="UXN58296.1"/>
    </source>
</evidence>